<comment type="caution">
    <text evidence="2">The sequence shown here is derived from an EMBL/GenBank/DDBJ whole genome shotgun (WGS) entry which is preliminary data.</text>
</comment>
<protein>
    <recommendedName>
        <fullName evidence="1">Tc1-like transposase DDE domain-containing protein</fullName>
    </recommendedName>
</protein>
<dbReference type="GO" id="GO:0003676">
    <property type="term" value="F:nucleic acid binding"/>
    <property type="evidence" value="ECO:0007669"/>
    <property type="project" value="InterPro"/>
</dbReference>
<sequence length="167" mass="19357">METDIDYFSNCIFIHEAAIHVNMKRTVAWFKISSRAEVVMPKTRAKTTTILEAIFPYGVISVKVRGPRAVNQNKKRKTGGGTVIGHYFNFICDTMDILDEHEEFKVCYIVMDNVPIHKNTDTEKEINRRGYGRVYLSPHSPELNPIEQFWSVCKSKTKREELLQEET</sequence>
<feature type="domain" description="Tc1-like transposase DDE" evidence="1">
    <location>
        <begin position="97"/>
        <end position="162"/>
    </location>
</feature>
<dbReference type="OrthoDB" id="2207820at2759"/>
<accession>A0A9P6YAD4</accession>
<proteinExistence type="predicted"/>
<dbReference type="InterPro" id="IPR038717">
    <property type="entry name" value="Tc1-like_DDE_dom"/>
</dbReference>
<dbReference type="Proteomes" id="UP000717996">
    <property type="component" value="Unassembled WGS sequence"/>
</dbReference>
<reference evidence="2" key="1">
    <citation type="journal article" date="2020" name="Microb. Genom.">
        <title>Genetic diversity of clinical and environmental Mucorales isolates obtained from an investigation of mucormycosis cases among solid organ transplant recipients.</title>
        <authorList>
            <person name="Nguyen M.H."/>
            <person name="Kaul D."/>
            <person name="Muto C."/>
            <person name="Cheng S.J."/>
            <person name="Richter R.A."/>
            <person name="Bruno V.M."/>
            <person name="Liu G."/>
            <person name="Beyhan S."/>
            <person name="Sundermann A.J."/>
            <person name="Mounaud S."/>
            <person name="Pasculle A.W."/>
            <person name="Nierman W.C."/>
            <person name="Driscoll E."/>
            <person name="Cumbie R."/>
            <person name="Clancy C.J."/>
            <person name="Dupont C.L."/>
        </authorList>
    </citation>
    <scope>NUCLEOTIDE SEQUENCE</scope>
    <source>
        <strain evidence="2">GL16</strain>
    </source>
</reference>
<dbReference type="InterPro" id="IPR036397">
    <property type="entry name" value="RNaseH_sf"/>
</dbReference>
<evidence type="ECO:0000259" key="1">
    <source>
        <dbReference type="Pfam" id="PF13358"/>
    </source>
</evidence>
<dbReference type="AlphaFoldDB" id="A0A9P6YAD4"/>
<evidence type="ECO:0000313" key="3">
    <source>
        <dbReference type="Proteomes" id="UP000717996"/>
    </source>
</evidence>
<dbReference type="Gene3D" id="3.30.420.10">
    <property type="entry name" value="Ribonuclease H-like superfamily/Ribonuclease H"/>
    <property type="match status" value="1"/>
</dbReference>
<name>A0A9P6YAD4_RHIOR</name>
<gene>
    <name evidence="2" type="ORF">G6F51_006731</name>
</gene>
<dbReference type="Pfam" id="PF13358">
    <property type="entry name" value="DDE_3"/>
    <property type="match status" value="1"/>
</dbReference>
<evidence type="ECO:0000313" key="2">
    <source>
        <dbReference type="EMBL" id="KAG1543348.1"/>
    </source>
</evidence>
<dbReference type="EMBL" id="JAANIT010000939">
    <property type="protein sequence ID" value="KAG1543348.1"/>
    <property type="molecule type" value="Genomic_DNA"/>
</dbReference>
<organism evidence="2 3">
    <name type="scientific">Rhizopus oryzae</name>
    <name type="common">Mucormycosis agent</name>
    <name type="synonym">Rhizopus arrhizus var. delemar</name>
    <dbReference type="NCBI Taxonomy" id="64495"/>
    <lineage>
        <taxon>Eukaryota</taxon>
        <taxon>Fungi</taxon>
        <taxon>Fungi incertae sedis</taxon>
        <taxon>Mucoromycota</taxon>
        <taxon>Mucoromycotina</taxon>
        <taxon>Mucoromycetes</taxon>
        <taxon>Mucorales</taxon>
        <taxon>Mucorineae</taxon>
        <taxon>Rhizopodaceae</taxon>
        <taxon>Rhizopus</taxon>
    </lineage>
</organism>